<dbReference type="EMBL" id="LN899826">
    <property type="protein sequence ID" value="CUV42479.1"/>
    <property type="molecule type" value="Genomic_DNA"/>
</dbReference>
<evidence type="ECO:0000313" key="12">
    <source>
        <dbReference type="Proteomes" id="UP000262427"/>
    </source>
</evidence>
<dbReference type="EMBL" id="LN899827">
    <property type="protein sequence ID" value="CUV44188.1"/>
    <property type="molecule type" value="Genomic_DNA"/>
</dbReference>
<gene>
    <name evidence="11" type="ORF">LH706_04610</name>
    <name evidence="3" type="ORF">PSS4_v1_60024</name>
    <name evidence="10" type="ORF">RD1301_v1_1420006</name>
    <name evidence="2" type="ORF">RSP824_03825</name>
    <name evidence="4" type="ORF">RUN1744_v1_690083</name>
    <name evidence="5" type="ORF">RUN1985_v1_760102</name>
    <name evidence="9" type="ORF">RUN215_v1_650058</name>
    <name evidence="6" type="ORF">TD1301_v1_2790015</name>
    <name evidence="7" type="ORF">TF3108_v1_1250083</name>
    <name evidence="8" type="ORF">TO10_v1_130100</name>
</gene>
<name>A0A0K1ZHY9_RALSL</name>
<reference evidence="10" key="1">
    <citation type="submission" date="2015-10" db="EMBL/GenBank/DDBJ databases">
        <authorList>
            <person name="Gilbert D.G."/>
        </authorList>
    </citation>
    <scope>NUCLEOTIDE SEQUENCE</scope>
    <source>
        <strain evidence="10">Phyl III-seqv23</strain>
    </source>
</reference>
<dbReference type="EMBL" id="LN899820">
    <property type="protein sequence ID" value="CUV56063.1"/>
    <property type="molecule type" value="Genomic_DNA"/>
</dbReference>
<feature type="region of interest" description="Disordered" evidence="1">
    <location>
        <begin position="51"/>
        <end position="73"/>
    </location>
</feature>
<dbReference type="EMBL" id="LN899825">
    <property type="protein sequence ID" value="CUV37130.1"/>
    <property type="molecule type" value="Genomic_DNA"/>
</dbReference>
<accession>A0A0K1ZHY9</accession>
<dbReference type="Proteomes" id="UP000262427">
    <property type="component" value="Chromosome CM"/>
</dbReference>
<dbReference type="EMBL" id="LN899824">
    <property type="protein sequence ID" value="CUV30985.1"/>
    <property type="molecule type" value="Genomic_DNA"/>
</dbReference>
<reference evidence="12" key="3">
    <citation type="submission" date="2018-01" db="EMBL/GenBank/DDBJ databases">
        <title>Raltonia solanacearum P824 infects blueberry.</title>
        <authorList>
            <person name="Bocsanczy A.M."/>
            <person name="Norman D.J."/>
        </authorList>
    </citation>
    <scope>NUCLEOTIDE SEQUENCE [LARGE SCALE GENOMIC DNA]</scope>
    <source>
        <strain evidence="12">P824</strain>
    </source>
</reference>
<organism evidence="10">
    <name type="scientific">Ralstonia solanacearum</name>
    <name type="common">Pseudomonas solanacearum</name>
    <dbReference type="NCBI Taxonomy" id="305"/>
    <lineage>
        <taxon>Bacteria</taxon>
        <taxon>Pseudomonadati</taxon>
        <taxon>Pseudomonadota</taxon>
        <taxon>Betaproteobacteria</taxon>
        <taxon>Burkholderiales</taxon>
        <taxon>Burkholderiaceae</taxon>
        <taxon>Ralstonia</taxon>
        <taxon>Ralstonia solanacearum species complex</taxon>
    </lineage>
</organism>
<dbReference type="PATRIC" id="fig|305.107.peg.398"/>
<evidence type="ECO:0000313" key="11">
    <source>
        <dbReference type="EMBL" id="UZF15731.1"/>
    </source>
</evidence>
<evidence type="ECO:0000313" key="5">
    <source>
        <dbReference type="EMBL" id="CUV30985.1"/>
    </source>
</evidence>
<proteinExistence type="predicted"/>
<protein>
    <submittedName>
        <fullName evidence="10">Uncharacterized protein</fullName>
    </submittedName>
</protein>
<evidence type="ECO:0000313" key="6">
    <source>
        <dbReference type="EMBL" id="CUV37130.1"/>
    </source>
</evidence>
<evidence type="ECO:0000313" key="3">
    <source>
        <dbReference type="EMBL" id="CUV16266.1"/>
    </source>
</evidence>
<dbReference type="EMBL" id="CP085043">
    <property type="protein sequence ID" value="UZF15731.1"/>
    <property type="molecule type" value="Genomic_DNA"/>
</dbReference>
<evidence type="ECO:0000313" key="10">
    <source>
        <dbReference type="EMBL" id="CUV61309.1"/>
    </source>
</evidence>
<dbReference type="EMBL" id="LN899822">
    <property type="protein sequence ID" value="CUV61309.1"/>
    <property type="molecule type" value="Genomic_DNA"/>
</dbReference>
<evidence type="ECO:0000313" key="2">
    <source>
        <dbReference type="EMBL" id="AYA45676.1"/>
    </source>
</evidence>
<dbReference type="AlphaFoldDB" id="A0A0K1ZHY9"/>
<dbReference type="EMBL" id="LN899823">
    <property type="protein sequence ID" value="CUV24707.1"/>
    <property type="molecule type" value="Genomic_DNA"/>
</dbReference>
<dbReference type="EMBL" id="LN899821">
    <property type="protein sequence ID" value="CUV16266.1"/>
    <property type="molecule type" value="Genomic_DNA"/>
</dbReference>
<reference evidence="11" key="4">
    <citation type="submission" date="2021-10" db="EMBL/GenBank/DDBJ databases">
        <title>Complete genome sequences of five Ralstonia solancearum strains isolated from sunflower.</title>
        <authorList>
            <person name="She X."/>
            <person name="He Z."/>
        </authorList>
    </citation>
    <scope>NUCLEOTIDE SEQUENCE</scope>
    <source>
        <strain evidence="11">RS638</strain>
    </source>
</reference>
<evidence type="ECO:0000313" key="4">
    <source>
        <dbReference type="EMBL" id="CUV24707.1"/>
    </source>
</evidence>
<sequence>MIHYDAHQTFRGLPLTTEQEAEVRHYLNRQRRLGKPWNTPELRAMLKDMLLPPSAEDDGQSDATQEASTAAERAAALVDEAMEPIEAHEEWIAAMETENMKKDVH</sequence>
<evidence type="ECO:0000313" key="9">
    <source>
        <dbReference type="EMBL" id="CUV56063.1"/>
    </source>
</evidence>
<feature type="compositionally biased region" description="Low complexity" evidence="1">
    <location>
        <begin position="63"/>
        <end position="73"/>
    </location>
</feature>
<reference evidence="2" key="2">
    <citation type="submission" date="2018-01" db="EMBL/GenBank/DDBJ databases">
        <title>Ralstonia pseudosolanacearum P824 infects blueberry.</title>
        <authorList>
            <person name="Bocsanczy A.M."/>
            <person name="Norman D.J."/>
        </authorList>
    </citation>
    <scope>NUCLEOTIDE SEQUENCE</scope>
    <source>
        <strain evidence="2">P824</strain>
    </source>
</reference>
<dbReference type="EMBL" id="CP025741">
    <property type="protein sequence ID" value="AYA45676.1"/>
    <property type="molecule type" value="Genomic_DNA"/>
</dbReference>
<evidence type="ECO:0000256" key="1">
    <source>
        <dbReference type="SAM" id="MobiDB-lite"/>
    </source>
</evidence>
<evidence type="ECO:0000313" key="8">
    <source>
        <dbReference type="EMBL" id="CUV44188.1"/>
    </source>
</evidence>
<evidence type="ECO:0000313" key="7">
    <source>
        <dbReference type="EMBL" id="CUV42479.1"/>
    </source>
</evidence>